<dbReference type="InterPro" id="IPR007110">
    <property type="entry name" value="Ig-like_dom"/>
</dbReference>
<feature type="signal peptide" evidence="7">
    <location>
        <begin position="1"/>
        <end position="28"/>
    </location>
</feature>
<dbReference type="GO" id="GO:0050863">
    <property type="term" value="P:regulation of T cell activation"/>
    <property type="evidence" value="ECO:0007669"/>
    <property type="project" value="UniProtKB-ARBA"/>
</dbReference>
<dbReference type="EMBL" id="MU565024">
    <property type="protein sequence ID" value="KAI5611646.1"/>
    <property type="molecule type" value="Genomic_DNA"/>
</dbReference>
<dbReference type="FunFam" id="2.60.40.10:FF:000142">
    <property type="entry name" value="V-set domain-containing T-cell activation inhibitor 1"/>
    <property type="match status" value="1"/>
</dbReference>
<dbReference type="GO" id="GO:0050852">
    <property type="term" value="P:T cell receptor signaling pathway"/>
    <property type="evidence" value="ECO:0007669"/>
    <property type="project" value="TreeGrafter"/>
</dbReference>
<evidence type="ECO:0000256" key="1">
    <source>
        <dbReference type="ARBA" id="ARBA00004370"/>
    </source>
</evidence>
<feature type="chain" id="PRO_5041978521" description="Ig-like domain-containing protein" evidence="7">
    <location>
        <begin position="29"/>
        <end position="247"/>
    </location>
</feature>
<dbReference type="InterPro" id="IPR013783">
    <property type="entry name" value="Ig-like_fold"/>
</dbReference>
<evidence type="ECO:0000256" key="5">
    <source>
        <dbReference type="ARBA" id="ARBA00023180"/>
    </source>
</evidence>
<dbReference type="Proteomes" id="UP001205998">
    <property type="component" value="Unassembled WGS sequence"/>
</dbReference>
<dbReference type="SMART" id="SM00409">
    <property type="entry name" value="IG"/>
    <property type="match status" value="1"/>
</dbReference>
<evidence type="ECO:0000313" key="10">
    <source>
        <dbReference type="Proteomes" id="UP001205998"/>
    </source>
</evidence>
<dbReference type="PROSITE" id="PS50835">
    <property type="entry name" value="IG_LIKE"/>
    <property type="match status" value="1"/>
</dbReference>
<dbReference type="InterPro" id="IPR003599">
    <property type="entry name" value="Ig_sub"/>
</dbReference>
<feature type="domain" description="Ig-like" evidence="8">
    <location>
        <begin position="30"/>
        <end position="146"/>
    </location>
</feature>
<keyword evidence="5" id="KW-0325">Glycoprotein</keyword>
<keyword evidence="10" id="KW-1185">Reference proteome</keyword>
<evidence type="ECO:0000256" key="3">
    <source>
        <dbReference type="ARBA" id="ARBA00023136"/>
    </source>
</evidence>
<keyword evidence="6" id="KW-0393">Immunoglobulin domain</keyword>
<name>A0AAD5A8G5_SILAS</name>
<reference evidence="9" key="1">
    <citation type="submission" date="2018-07" db="EMBL/GenBank/DDBJ databases">
        <title>Comparative genomics of catfishes provides insights into carnivory and benthic adaptation.</title>
        <authorList>
            <person name="Zhang Y."/>
            <person name="Wang D."/>
            <person name="Peng Z."/>
            <person name="Zheng S."/>
            <person name="Shao F."/>
            <person name="Tao W."/>
        </authorList>
    </citation>
    <scope>NUCLEOTIDE SEQUENCE</scope>
    <source>
        <strain evidence="9">Chongqing</strain>
    </source>
</reference>
<dbReference type="AlphaFoldDB" id="A0AAD5A8G5"/>
<evidence type="ECO:0000256" key="7">
    <source>
        <dbReference type="SAM" id="SignalP"/>
    </source>
</evidence>
<sequence length="247" mass="27899">MHEVGYHRVVHNTFLIFLSVIIIQCSYADPLNVTVPQSRLTAARGHSVILGCEFSPVFGKNPDISSLVLTWQRKEDNRVVHSFYYEQNQLNTQNFAYQNRTSLFRNQLNKGNASVKIDNVGVQDAGHYLCIVSTNQGTDRAELQLDYGAFYTEPRLTISVDSSDISVQYETEGFPAPEVMWKGGHGENLSEQTTTSMQSDEGMGLYHIKSSYTAPNKPLNFTFILKNQLLHQHLQRPVIISGKQLTK</sequence>
<comment type="caution">
    <text evidence="9">The sequence shown here is derived from an EMBL/GenBank/DDBJ whole genome shotgun (WGS) entry which is preliminary data.</text>
</comment>
<keyword evidence="2 7" id="KW-0732">Signal</keyword>
<dbReference type="GO" id="GO:0009897">
    <property type="term" value="C:external side of plasma membrane"/>
    <property type="evidence" value="ECO:0007669"/>
    <property type="project" value="TreeGrafter"/>
</dbReference>
<dbReference type="Pfam" id="PF07686">
    <property type="entry name" value="V-set"/>
    <property type="match status" value="1"/>
</dbReference>
<keyword evidence="4" id="KW-1015">Disulfide bond</keyword>
<dbReference type="GO" id="GO:0005102">
    <property type="term" value="F:signaling receptor binding"/>
    <property type="evidence" value="ECO:0007669"/>
    <property type="project" value="TreeGrafter"/>
</dbReference>
<evidence type="ECO:0000256" key="6">
    <source>
        <dbReference type="ARBA" id="ARBA00023319"/>
    </source>
</evidence>
<dbReference type="GO" id="GO:1903037">
    <property type="term" value="P:regulation of leukocyte cell-cell adhesion"/>
    <property type="evidence" value="ECO:0007669"/>
    <property type="project" value="UniProtKB-ARBA"/>
</dbReference>
<evidence type="ECO:0000259" key="8">
    <source>
        <dbReference type="PROSITE" id="PS50835"/>
    </source>
</evidence>
<dbReference type="PANTHER" id="PTHR24100:SF145">
    <property type="entry name" value="CD276 ANTIGEN"/>
    <property type="match status" value="1"/>
</dbReference>
<keyword evidence="3" id="KW-0472">Membrane</keyword>
<comment type="subcellular location">
    <subcellularLocation>
        <location evidence="1">Membrane</location>
    </subcellularLocation>
</comment>
<dbReference type="InterPro" id="IPR036179">
    <property type="entry name" value="Ig-like_dom_sf"/>
</dbReference>
<evidence type="ECO:0000256" key="4">
    <source>
        <dbReference type="ARBA" id="ARBA00023157"/>
    </source>
</evidence>
<dbReference type="InterPro" id="IPR050504">
    <property type="entry name" value="IgSF_BTN/MOG"/>
</dbReference>
<dbReference type="PANTHER" id="PTHR24100">
    <property type="entry name" value="BUTYROPHILIN"/>
    <property type="match status" value="1"/>
</dbReference>
<dbReference type="GO" id="GO:0001817">
    <property type="term" value="P:regulation of cytokine production"/>
    <property type="evidence" value="ECO:0007669"/>
    <property type="project" value="TreeGrafter"/>
</dbReference>
<evidence type="ECO:0000313" key="9">
    <source>
        <dbReference type="EMBL" id="KAI5611646.1"/>
    </source>
</evidence>
<organism evidence="9 10">
    <name type="scientific">Silurus asotus</name>
    <name type="common">Amur catfish</name>
    <name type="synonym">Parasilurus asotus</name>
    <dbReference type="NCBI Taxonomy" id="30991"/>
    <lineage>
        <taxon>Eukaryota</taxon>
        <taxon>Metazoa</taxon>
        <taxon>Chordata</taxon>
        <taxon>Craniata</taxon>
        <taxon>Vertebrata</taxon>
        <taxon>Euteleostomi</taxon>
        <taxon>Actinopterygii</taxon>
        <taxon>Neopterygii</taxon>
        <taxon>Teleostei</taxon>
        <taxon>Ostariophysi</taxon>
        <taxon>Siluriformes</taxon>
        <taxon>Siluridae</taxon>
        <taxon>Silurus</taxon>
    </lineage>
</organism>
<accession>A0AAD5A8G5</accession>
<dbReference type="Gene3D" id="2.60.40.10">
    <property type="entry name" value="Immunoglobulins"/>
    <property type="match status" value="2"/>
</dbReference>
<protein>
    <recommendedName>
        <fullName evidence="8">Ig-like domain-containing protein</fullName>
    </recommendedName>
</protein>
<dbReference type="InterPro" id="IPR013106">
    <property type="entry name" value="Ig_V-set"/>
</dbReference>
<gene>
    <name evidence="9" type="ORF">C0J50_1287</name>
</gene>
<evidence type="ECO:0000256" key="2">
    <source>
        <dbReference type="ARBA" id="ARBA00022729"/>
    </source>
</evidence>
<dbReference type="SUPFAM" id="SSF48726">
    <property type="entry name" value="Immunoglobulin"/>
    <property type="match status" value="1"/>
</dbReference>
<proteinExistence type="predicted"/>